<dbReference type="Gene3D" id="3.40.640.10">
    <property type="entry name" value="Type I PLP-dependent aspartate aminotransferase-like (Major domain)"/>
    <property type="match status" value="1"/>
</dbReference>
<dbReference type="InterPro" id="IPR005814">
    <property type="entry name" value="Aminotrans_3"/>
</dbReference>
<keyword evidence="5" id="KW-1185">Reference proteome</keyword>
<dbReference type="RefSeq" id="WP_231557127.1">
    <property type="nucleotide sequence ID" value="NZ_JARTHD010000022.1"/>
</dbReference>
<dbReference type="CDD" id="cd00610">
    <property type="entry name" value="OAT_like"/>
    <property type="match status" value="1"/>
</dbReference>
<evidence type="ECO:0000256" key="2">
    <source>
        <dbReference type="ARBA" id="ARBA00022898"/>
    </source>
</evidence>
<evidence type="ECO:0000256" key="1">
    <source>
        <dbReference type="ARBA" id="ARBA00008954"/>
    </source>
</evidence>
<reference evidence="4 5" key="1">
    <citation type="submission" date="2015-01" db="EMBL/GenBank/DDBJ databases">
        <title>Genome Assembly of Bacillus badius MTCC 1458.</title>
        <authorList>
            <person name="Verma A."/>
            <person name="Khatri I."/>
            <person name="Mual P."/>
            <person name="Subramanian S."/>
            <person name="Krishnamurthi S."/>
        </authorList>
    </citation>
    <scope>NUCLEOTIDE SEQUENCE [LARGE SCALE GENOMIC DNA]</scope>
    <source>
        <strain evidence="4 5">MTCC 1458</strain>
    </source>
</reference>
<dbReference type="SUPFAM" id="SSF53383">
    <property type="entry name" value="PLP-dependent transferases"/>
    <property type="match status" value="1"/>
</dbReference>
<dbReference type="PROSITE" id="PS00600">
    <property type="entry name" value="AA_TRANSFER_CLASS_3"/>
    <property type="match status" value="1"/>
</dbReference>
<dbReference type="PANTHER" id="PTHR43094:SF1">
    <property type="entry name" value="AMINOTRANSFERASE CLASS-III"/>
    <property type="match status" value="1"/>
</dbReference>
<dbReference type="Pfam" id="PF00202">
    <property type="entry name" value="Aminotran_3"/>
    <property type="match status" value="1"/>
</dbReference>
<dbReference type="PIRSF" id="PIRSF000521">
    <property type="entry name" value="Transaminase_4ab_Lys_Orn"/>
    <property type="match status" value="1"/>
</dbReference>
<dbReference type="InterPro" id="IPR015424">
    <property type="entry name" value="PyrdxlP-dep_Trfase"/>
</dbReference>
<dbReference type="InterPro" id="IPR015421">
    <property type="entry name" value="PyrdxlP-dep_Trfase_major"/>
</dbReference>
<comment type="similarity">
    <text evidence="1 3">Belongs to the class-III pyridoxal-phosphate-dependent aminotransferase family.</text>
</comment>
<gene>
    <name evidence="4" type="ORF">SD77_0095</name>
</gene>
<dbReference type="PANTHER" id="PTHR43094">
    <property type="entry name" value="AMINOTRANSFERASE"/>
    <property type="match status" value="1"/>
</dbReference>
<keyword evidence="4" id="KW-0032">Aminotransferase</keyword>
<evidence type="ECO:0000313" key="5">
    <source>
        <dbReference type="Proteomes" id="UP000031982"/>
    </source>
</evidence>
<keyword evidence="2 3" id="KW-0663">Pyridoxal phosphate</keyword>
<evidence type="ECO:0000256" key="3">
    <source>
        <dbReference type="RuleBase" id="RU003560"/>
    </source>
</evidence>
<accession>A0ABR5AZW7</accession>
<protein>
    <submittedName>
        <fullName evidence="4">Adenosylmethionine-8-amino-7-oxononanoate aminotransferase</fullName>
    </submittedName>
</protein>
<keyword evidence="4" id="KW-0808">Transferase</keyword>
<sequence>MEKANAAVEQGMISTYSELIELDKKHFLHPTSPIKQQQEKGATFIFDKGEGIYLKDIHGNKVIDGLSSLWNVNIGHGREELGKAAMEQMARLGFSSCFATFSHEPAIRLAAKIAELTPEGLNTIFFTSGGSESNDTAFKLVRHYWKLQGKPEKKKIISRKRSYHGVAMGATSATGLKPFRDFTTSLAPDFYYVESTGAALRSFIESEGAETIAAFISEPIQGTGGVHLPPQNYFKEVREICDEYDILFIADEVITGFGRTGTYFGIEQFGVIPDLMSVAKGITSGYAPLGGVILSEKIHQDLIEKTEGLFMHGYTYSGHPVSCAVALKNIDIIERESLVENSRVMGEEMLKGFKWLQQEHSIVGEVRALGLMGAIEIVKNKQTAQRFDKPISPLIVEESMKYGLIHRGVIYEGADTLIFAPPLVISKEEIHKMINLLDKALTAVEKQLELE</sequence>
<dbReference type="Proteomes" id="UP000031982">
    <property type="component" value="Unassembled WGS sequence"/>
</dbReference>
<dbReference type="GO" id="GO:0008483">
    <property type="term" value="F:transaminase activity"/>
    <property type="evidence" value="ECO:0007669"/>
    <property type="project" value="UniProtKB-KW"/>
</dbReference>
<proteinExistence type="inferred from homology"/>
<evidence type="ECO:0000313" key="4">
    <source>
        <dbReference type="EMBL" id="KIL80247.1"/>
    </source>
</evidence>
<dbReference type="InterPro" id="IPR015422">
    <property type="entry name" value="PyrdxlP-dep_Trfase_small"/>
</dbReference>
<organism evidence="4 5">
    <name type="scientific">Bacillus badius</name>
    <dbReference type="NCBI Taxonomy" id="1455"/>
    <lineage>
        <taxon>Bacteria</taxon>
        <taxon>Bacillati</taxon>
        <taxon>Bacillota</taxon>
        <taxon>Bacilli</taxon>
        <taxon>Bacillales</taxon>
        <taxon>Bacillaceae</taxon>
        <taxon>Pseudobacillus</taxon>
    </lineage>
</organism>
<comment type="caution">
    <text evidence="4">The sequence shown here is derived from an EMBL/GenBank/DDBJ whole genome shotgun (WGS) entry which is preliminary data.</text>
</comment>
<dbReference type="InterPro" id="IPR049704">
    <property type="entry name" value="Aminotrans_3_PPA_site"/>
</dbReference>
<dbReference type="EMBL" id="JXLP01000001">
    <property type="protein sequence ID" value="KIL80247.1"/>
    <property type="molecule type" value="Genomic_DNA"/>
</dbReference>
<name>A0ABR5AZW7_BACBA</name>
<dbReference type="Gene3D" id="3.90.1150.10">
    <property type="entry name" value="Aspartate Aminotransferase, domain 1"/>
    <property type="match status" value="1"/>
</dbReference>